<dbReference type="PANTHER" id="PTHR23302:SF66">
    <property type="entry name" value="TRANSMEMBRANE CHANNEL-LIKE PROTEIN"/>
    <property type="match status" value="1"/>
</dbReference>
<dbReference type="EMBL" id="JAHRIN010068601">
    <property type="protein sequence ID" value="MEQ2215645.1"/>
    <property type="molecule type" value="Genomic_DNA"/>
</dbReference>
<comment type="caution">
    <text evidence="6">Lacks conserved residue(s) required for the propagation of feature annotation.</text>
</comment>
<feature type="domain" description="TMC" evidence="7">
    <location>
        <begin position="40"/>
        <end position="92"/>
    </location>
</feature>
<evidence type="ECO:0000256" key="2">
    <source>
        <dbReference type="ARBA" id="ARBA00006510"/>
    </source>
</evidence>
<organism evidence="8 9">
    <name type="scientific">Xenoophorus captivus</name>
    <dbReference type="NCBI Taxonomy" id="1517983"/>
    <lineage>
        <taxon>Eukaryota</taxon>
        <taxon>Metazoa</taxon>
        <taxon>Chordata</taxon>
        <taxon>Craniata</taxon>
        <taxon>Vertebrata</taxon>
        <taxon>Euteleostomi</taxon>
        <taxon>Actinopterygii</taxon>
        <taxon>Neopterygii</taxon>
        <taxon>Teleostei</taxon>
        <taxon>Neoteleostei</taxon>
        <taxon>Acanthomorphata</taxon>
        <taxon>Ovalentaria</taxon>
        <taxon>Atherinomorphae</taxon>
        <taxon>Cyprinodontiformes</taxon>
        <taxon>Goodeidae</taxon>
        <taxon>Xenoophorus</taxon>
    </lineage>
</organism>
<comment type="caution">
    <text evidence="8">The sequence shown here is derived from an EMBL/GenBank/DDBJ whole genome shotgun (WGS) entry which is preliminary data.</text>
</comment>
<keyword evidence="4 6" id="KW-1133">Transmembrane helix</keyword>
<evidence type="ECO:0000256" key="1">
    <source>
        <dbReference type="ARBA" id="ARBA00004141"/>
    </source>
</evidence>
<evidence type="ECO:0000259" key="7">
    <source>
        <dbReference type="Pfam" id="PF07810"/>
    </source>
</evidence>
<accession>A0ABV0S620</accession>
<evidence type="ECO:0000313" key="8">
    <source>
        <dbReference type="EMBL" id="MEQ2215645.1"/>
    </source>
</evidence>
<sequence length="159" mass="18347">TIVGYKHTWMLEKRTSMNVSFKIFCGWDFNIQDPAAAKLKHSFIRNDLKEKYPTSLLARLTGKQRFLIPFNVLDLVYIQTVSWVGVYYCPLVLRCCVAEQRMFRASNSSVLFYFMLLLGLLMAATTPVLDFYQSKQANKYTCFVGSHGGCHKSYVDRIT</sequence>
<feature type="non-terminal residue" evidence="8">
    <location>
        <position position="1"/>
    </location>
</feature>
<dbReference type="Pfam" id="PF07810">
    <property type="entry name" value="TMC"/>
    <property type="match status" value="1"/>
</dbReference>
<evidence type="ECO:0000256" key="6">
    <source>
        <dbReference type="RuleBase" id="RU310713"/>
    </source>
</evidence>
<dbReference type="InterPro" id="IPR012496">
    <property type="entry name" value="TMC_dom"/>
</dbReference>
<comment type="subcellular location">
    <subcellularLocation>
        <location evidence="1 6">Membrane</location>
        <topology evidence="1 6">Multi-pass membrane protein</topology>
    </subcellularLocation>
</comment>
<reference evidence="8 9" key="1">
    <citation type="submission" date="2021-06" db="EMBL/GenBank/DDBJ databases">
        <authorList>
            <person name="Palmer J.M."/>
        </authorList>
    </citation>
    <scope>NUCLEOTIDE SEQUENCE [LARGE SCALE GENOMIC DNA]</scope>
    <source>
        <strain evidence="8 9">XC_2019</strain>
        <tissue evidence="8">Muscle</tissue>
    </source>
</reference>
<evidence type="ECO:0000313" key="9">
    <source>
        <dbReference type="Proteomes" id="UP001434883"/>
    </source>
</evidence>
<keyword evidence="9" id="KW-1185">Reference proteome</keyword>
<protein>
    <recommendedName>
        <fullName evidence="6">Transmembrane channel-like protein</fullName>
    </recommendedName>
</protein>
<keyword evidence="5 6" id="KW-0472">Membrane</keyword>
<evidence type="ECO:0000256" key="5">
    <source>
        <dbReference type="ARBA" id="ARBA00023136"/>
    </source>
</evidence>
<feature type="transmembrane region" description="Helical" evidence="6">
    <location>
        <begin position="110"/>
        <end position="129"/>
    </location>
</feature>
<dbReference type="InterPro" id="IPR038900">
    <property type="entry name" value="TMC"/>
</dbReference>
<comment type="similarity">
    <text evidence="2 6">Belongs to the TMC family.</text>
</comment>
<evidence type="ECO:0000256" key="4">
    <source>
        <dbReference type="ARBA" id="ARBA00022989"/>
    </source>
</evidence>
<gene>
    <name evidence="8" type="ORF">XENOCAPTIV_003726</name>
</gene>
<keyword evidence="3 6" id="KW-0812">Transmembrane</keyword>
<name>A0ABV0S620_9TELE</name>
<dbReference type="PANTHER" id="PTHR23302">
    <property type="entry name" value="TRANSMEMBRANE CHANNEL-RELATED"/>
    <property type="match status" value="1"/>
</dbReference>
<evidence type="ECO:0000256" key="3">
    <source>
        <dbReference type="ARBA" id="ARBA00022692"/>
    </source>
</evidence>
<proteinExistence type="inferred from homology"/>
<dbReference type="Proteomes" id="UP001434883">
    <property type="component" value="Unassembled WGS sequence"/>
</dbReference>